<sequence>MPLIQTIQQAVLQTIKRNGGRAFNMAEVVEIKELCDRLLPSDLGLEVPRPVSVDQLPRFRPIRYIEVYEDTDISMGIFVMPPGTSIPLHNHPQMTVISRVLYGSMQVNAFDLVAPEIDEEFWRRKEERIRNAELKHNRFPRFRPRHLKVAVRRNTELVHGPTTIELLPDRCNIHEFVAVGDVGCAIFDILTPGYNPLAGRDCTYYRALLQVEGGTEDEPWHVLEPSNLPPSSFVSVDLPYHGPALTHVPVDDSSEGQSAEHS</sequence>
<evidence type="ECO:0000256" key="1">
    <source>
        <dbReference type="ARBA" id="ARBA00022723"/>
    </source>
</evidence>
<protein>
    <recommendedName>
        <fullName evidence="5">Cysteine dioxygenase</fullName>
    </recommendedName>
</protein>
<evidence type="ECO:0000256" key="3">
    <source>
        <dbReference type="ARBA" id="ARBA00023004"/>
    </source>
</evidence>
<dbReference type="GO" id="GO:0016702">
    <property type="term" value="F:oxidoreductase activity, acting on single donors with incorporation of molecular oxygen, incorporation of two atoms of oxygen"/>
    <property type="evidence" value="ECO:0007669"/>
    <property type="project" value="InterPro"/>
</dbReference>
<evidence type="ECO:0000256" key="2">
    <source>
        <dbReference type="ARBA" id="ARBA00023002"/>
    </source>
</evidence>
<evidence type="ECO:0000313" key="4">
    <source>
        <dbReference type="EMBL" id="ETW08860.1"/>
    </source>
</evidence>
<proteinExistence type="predicted"/>
<dbReference type="InterPro" id="IPR014710">
    <property type="entry name" value="RmlC-like_jellyroll"/>
</dbReference>
<dbReference type="InterPro" id="IPR011051">
    <property type="entry name" value="RmlC_Cupin_sf"/>
</dbReference>
<reference evidence="4" key="1">
    <citation type="submission" date="2013-12" db="EMBL/GenBank/DDBJ databases">
        <title>The Genome Sequence of Aphanomyces invadans NJM9701.</title>
        <authorList>
            <consortium name="The Broad Institute Genomics Platform"/>
            <person name="Russ C."/>
            <person name="Tyler B."/>
            <person name="van West P."/>
            <person name="Dieguez-Uribeondo J."/>
            <person name="Young S.K."/>
            <person name="Zeng Q."/>
            <person name="Gargeya S."/>
            <person name="Fitzgerald M."/>
            <person name="Abouelleil A."/>
            <person name="Alvarado L."/>
            <person name="Chapman S.B."/>
            <person name="Gainer-Dewar J."/>
            <person name="Goldberg J."/>
            <person name="Griggs A."/>
            <person name="Gujja S."/>
            <person name="Hansen M."/>
            <person name="Howarth C."/>
            <person name="Imamovic A."/>
            <person name="Ireland A."/>
            <person name="Larimer J."/>
            <person name="McCowan C."/>
            <person name="Murphy C."/>
            <person name="Pearson M."/>
            <person name="Poon T.W."/>
            <person name="Priest M."/>
            <person name="Roberts A."/>
            <person name="Saif S."/>
            <person name="Shea T."/>
            <person name="Sykes S."/>
            <person name="Wortman J."/>
            <person name="Nusbaum C."/>
            <person name="Birren B."/>
        </authorList>
    </citation>
    <scope>NUCLEOTIDE SEQUENCE [LARGE SCALE GENOMIC DNA]</scope>
    <source>
        <strain evidence="4">NJM9701</strain>
    </source>
</reference>
<dbReference type="Gene3D" id="2.60.120.10">
    <property type="entry name" value="Jelly Rolls"/>
    <property type="match status" value="1"/>
</dbReference>
<dbReference type="PANTHER" id="PTHR22966">
    <property type="entry name" value="2-AMINOETHANETHIOL DIOXYGENASE"/>
    <property type="match status" value="1"/>
</dbReference>
<dbReference type="InterPro" id="IPR012864">
    <property type="entry name" value="PCO/ADO"/>
</dbReference>
<dbReference type="STRING" id="157072.A0A024URQ5"/>
<dbReference type="PANTHER" id="PTHR22966:SF61">
    <property type="entry name" value="2-AMINOETHANETHIOL DIOXYGENASE"/>
    <property type="match status" value="1"/>
</dbReference>
<dbReference type="SUPFAM" id="SSF51182">
    <property type="entry name" value="RmlC-like cupins"/>
    <property type="match status" value="1"/>
</dbReference>
<gene>
    <name evidence="4" type="ORF">H310_01358</name>
</gene>
<dbReference type="VEuPathDB" id="FungiDB:H310_01358"/>
<dbReference type="EMBL" id="KI913953">
    <property type="protein sequence ID" value="ETW08860.1"/>
    <property type="molecule type" value="Genomic_DNA"/>
</dbReference>
<dbReference type="RefSeq" id="XP_008862665.1">
    <property type="nucleotide sequence ID" value="XM_008864443.1"/>
</dbReference>
<name>A0A024URQ5_9STRA</name>
<keyword evidence="2" id="KW-0560">Oxidoreductase</keyword>
<dbReference type="CDD" id="cd20289">
    <property type="entry name" value="cupin_ADO"/>
    <property type="match status" value="1"/>
</dbReference>
<evidence type="ECO:0008006" key="5">
    <source>
        <dbReference type="Google" id="ProtNLM"/>
    </source>
</evidence>
<dbReference type="AlphaFoldDB" id="A0A024URQ5"/>
<keyword evidence="1" id="KW-0479">Metal-binding</keyword>
<dbReference type="GeneID" id="20078408"/>
<dbReference type="Pfam" id="PF07847">
    <property type="entry name" value="PCO_ADO"/>
    <property type="match status" value="1"/>
</dbReference>
<organism evidence="4">
    <name type="scientific">Aphanomyces invadans</name>
    <dbReference type="NCBI Taxonomy" id="157072"/>
    <lineage>
        <taxon>Eukaryota</taxon>
        <taxon>Sar</taxon>
        <taxon>Stramenopiles</taxon>
        <taxon>Oomycota</taxon>
        <taxon>Saprolegniomycetes</taxon>
        <taxon>Saprolegniales</taxon>
        <taxon>Verrucalvaceae</taxon>
        <taxon>Aphanomyces</taxon>
    </lineage>
</organism>
<dbReference type="OrthoDB" id="271433at2759"/>
<accession>A0A024URQ5</accession>
<dbReference type="eggNOG" id="KOG4281">
    <property type="taxonomic scope" value="Eukaryota"/>
</dbReference>
<dbReference type="GO" id="GO:0046872">
    <property type="term" value="F:metal ion binding"/>
    <property type="evidence" value="ECO:0007669"/>
    <property type="project" value="UniProtKB-KW"/>
</dbReference>
<keyword evidence="3" id="KW-0408">Iron</keyword>